<dbReference type="InterPro" id="IPR043472">
    <property type="entry name" value="Macro_dom-like"/>
</dbReference>
<sequence>MSSRLRGIARDTVAICDRGSYSTAAGTVMFADAVARAVASTRLYTPEDVLRLPEQQAALPGVEVTNESTLAAAHRLGGPVACLVFASARNPGGGFLNGAQAQEESIARGSALYPCLLAAKDFYTHHRADDDLTYSDRVVHSPDVPVFRNDKGTLLPEPCPVAFLTAAAPNRTAVVRNQPERADGIPAALERRAARVLRVASVHGHRRLVLGAWGCGVFGNDPATVARAFRNALHDNRYFDEVVFAVLDRQSGTPTLTSFAEQFTQPW</sequence>
<dbReference type="InterPro" id="IPR019261">
    <property type="entry name" value="PARG_cat_microbial"/>
</dbReference>
<evidence type="ECO:0000313" key="3">
    <source>
        <dbReference type="Proteomes" id="UP000063699"/>
    </source>
</evidence>
<dbReference type="Proteomes" id="UP000063699">
    <property type="component" value="Chromosome"/>
</dbReference>
<proteinExistence type="predicted"/>
<keyword evidence="3" id="KW-1185">Reference proteome</keyword>
<dbReference type="Pfam" id="PF10021">
    <property type="entry name" value="PARG_cat_microb"/>
    <property type="match status" value="1"/>
</dbReference>
<dbReference type="RefSeq" id="WP_054290428.1">
    <property type="nucleotide sequence ID" value="NZ_CP012752.1"/>
</dbReference>
<protein>
    <recommendedName>
        <fullName evidence="1">Microbial-type PARG catalytic domain-containing protein</fullName>
    </recommendedName>
</protein>
<reference evidence="2 3" key="1">
    <citation type="submission" date="2015-07" db="EMBL/GenBank/DDBJ databases">
        <title>Genome sequencing of Kibdelosporangium phytohabitans.</title>
        <authorList>
            <person name="Qin S."/>
            <person name="Xing K."/>
        </authorList>
    </citation>
    <scope>NUCLEOTIDE SEQUENCE [LARGE SCALE GENOMIC DNA]</scope>
    <source>
        <strain evidence="2 3">KLBMP1111</strain>
    </source>
</reference>
<dbReference type="STRING" id="860235.AOZ06_17790"/>
<evidence type="ECO:0000313" key="2">
    <source>
        <dbReference type="EMBL" id="ALG08521.1"/>
    </source>
</evidence>
<dbReference type="AlphaFoldDB" id="A0A0N9HY25"/>
<dbReference type="Gene3D" id="3.40.220.10">
    <property type="entry name" value="Leucine Aminopeptidase, subunit E, domain 1"/>
    <property type="match status" value="1"/>
</dbReference>
<dbReference type="EMBL" id="CP012752">
    <property type="protein sequence ID" value="ALG08521.1"/>
    <property type="molecule type" value="Genomic_DNA"/>
</dbReference>
<dbReference type="SUPFAM" id="SSF52949">
    <property type="entry name" value="Macro domain-like"/>
    <property type="match status" value="1"/>
</dbReference>
<dbReference type="PANTHER" id="PTHR35596:SF1">
    <property type="entry name" value="MICROBIAL-TYPE PARG CATALYTIC DOMAIN-CONTAINING PROTEIN"/>
    <property type="match status" value="1"/>
</dbReference>
<gene>
    <name evidence="2" type="ORF">AOZ06_17790</name>
</gene>
<feature type="domain" description="Microbial-type PARG catalytic" evidence="1">
    <location>
        <begin position="9"/>
        <end position="149"/>
    </location>
</feature>
<organism evidence="2 3">
    <name type="scientific">Kibdelosporangium phytohabitans</name>
    <dbReference type="NCBI Taxonomy" id="860235"/>
    <lineage>
        <taxon>Bacteria</taxon>
        <taxon>Bacillati</taxon>
        <taxon>Actinomycetota</taxon>
        <taxon>Actinomycetes</taxon>
        <taxon>Pseudonocardiales</taxon>
        <taxon>Pseudonocardiaceae</taxon>
        <taxon>Kibdelosporangium</taxon>
    </lineage>
</organism>
<accession>A0A0N9HY25</accession>
<name>A0A0N9HY25_9PSEU</name>
<evidence type="ECO:0000259" key="1">
    <source>
        <dbReference type="Pfam" id="PF10021"/>
    </source>
</evidence>
<dbReference type="PANTHER" id="PTHR35596">
    <property type="entry name" value="DUF2263 DOMAIN-CONTAINING PROTEIN"/>
    <property type="match status" value="1"/>
</dbReference>
<dbReference type="PIRSF" id="PIRSF014899">
    <property type="entry name" value="UCP014899"/>
    <property type="match status" value="1"/>
</dbReference>
<dbReference type="InterPro" id="IPR012664">
    <property type="entry name" value="CHP02452"/>
</dbReference>
<dbReference type="OrthoDB" id="9806181at2"/>
<dbReference type="NCBIfam" id="TIGR02452">
    <property type="entry name" value="TIGR02452 family protein"/>
    <property type="match status" value="1"/>
</dbReference>
<dbReference type="KEGG" id="kphy:AOZ06_17790"/>